<keyword evidence="2 9" id="KW-0808">Transferase</keyword>
<dbReference type="EMBL" id="CP018258">
    <property type="protein sequence ID" value="APV43436.1"/>
    <property type="molecule type" value="Genomic_DNA"/>
</dbReference>
<dbReference type="Pfam" id="PF21694">
    <property type="entry name" value="DNA_pol3_delta_C"/>
    <property type="match status" value="1"/>
</dbReference>
<evidence type="ECO:0000256" key="5">
    <source>
        <dbReference type="ARBA" id="ARBA00022932"/>
    </source>
</evidence>
<dbReference type="InterPro" id="IPR005790">
    <property type="entry name" value="DNA_polIII_delta"/>
</dbReference>
<dbReference type="EC" id="2.7.7.7" evidence="1"/>
<dbReference type="PANTHER" id="PTHR34388">
    <property type="entry name" value="DNA POLYMERASE III SUBUNIT DELTA"/>
    <property type="match status" value="1"/>
</dbReference>
<dbReference type="GO" id="GO:0006261">
    <property type="term" value="P:DNA-templated DNA replication"/>
    <property type="evidence" value="ECO:0007669"/>
    <property type="project" value="TreeGrafter"/>
</dbReference>
<evidence type="ECO:0000313" key="9">
    <source>
        <dbReference type="EMBL" id="APV43436.1"/>
    </source>
</evidence>
<dbReference type="Gene3D" id="1.10.8.60">
    <property type="match status" value="1"/>
</dbReference>
<dbReference type="SUPFAM" id="SSF52540">
    <property type="entry name" value="P-loop containing nucleoside triphosphate hydrolases"/>
    <property type="match status" value="1"/>
</dbReference>
<evidence type="ECO:0000259" key="8">
    <source>
        <dbReference type="Pfam" id="PF21694"/>
    </source>
</evidence>
<protein>
    <recommendedName>
        <fullName evidence="1">DNA-directed DNA polymerase</fullName>
        <ecNumber evidence="1">2.7.7.7</ecNumber>
    </recommendedName>
</protein>
<dbReference type="PANTHER" id="PTHR34388:SF1">
    <property type="entry name" value="DNA POLYMERASE III SUBUNIT DELTA"/>
    <property type="match status" value="1"/>
</dbReference>
<evidence type="ECO:0000256" key="1">
    <source>
        <dbReference type="ARBA" id="ARBA00012417"/>
    </source>
</evidence>
<dbReference type="AlphaFoldDB" id="A0A1P8F4N6"/>
<dbReference type="GO" id="GO:0003887">
    <property type="term" value="F:DNA-directed DNA polymerase activity"/>
    <property type="evidence" value="ECO:0007669"/>
    <property type="project" value="UniProtKB-KW"/>
</dbReference>
<sequence length="334" mass="36574">MRYLLAGPDDFSLKLKLASIKASLGDASVLATATSIFEGARLKPGEFKLTVDALPFLTPCRLVIVTGLLARFSTGDGTLKKASKIDDPEVFASAITNSPPSTAIILIETELSRNNPLFKYLVDKVELHEFPTLDKPKLKEWIGRRVMNAGGAITPMAINLLVQYVGADLWAVAGEIEKLVLFAAGRQITDHDVKTLVGYTGEANIFSLVDAIFETRLKTATETLENLKINGLSAGYVLAMLSRQLRLVIQYKDLKSRGGKELEIRRKLGLIADFLWKKTQDQAARFSLGRLKDVYRRLLDTDLAAKTGRMDEDLALDLLVAELASGAPLEPLSA</sequence>
<evidence type="ECO:0000256" key="4">
    <source>
        <dbReference type="ARBA" id="ARBA00022705"/>
    </source>
</evidence>
<dbReference type="OrthoDB" id="9775929at2"/>
<dbReference type="RefSeq" id="WP_076003251.1">
    <property type="nucleotide sequence ID" value="NZ_CP018258.1"/>
</dbReference>
<dbReference type="InterPro" id="IPR008921">
    <property type="entry name" value="DNA_pol3_clamp-load_cplx_C"/>
</dbReference>
<keyword evidence="4" id="KW-0235">DNA replication</keyword>
<dbReference type="NCBIfam" id="TIGR01128">
    <property type="entry name" value="holA"/>
    <property type="match status" value="1"/>
</dbReference>
<evidence type="ECO:0000256" key="6">
    <source>
        <dbReference type="ARBA" id="ARBA00034754"/>
    </source>
</evidence>
<keyword evidence="10" id="KW-1185">Reference proteome</keyword>
<feature type="domain" description="DNA polymerase III delta subunit-like C-terminal" evidence="8">
    <location>
        <begin position="202"/>
        <end position="322"/>
    </location>
</feature>
<comment type="similarity">
    <text evidence="6">Belongs to the DNA polymerase HolA subunit family.</text>
</comment>
<dbReference type="GO" id="GO:0009360">
    <property type="term" value="C:DNA polymerase III complex"/>
    <property type="evidence" value="ECO:0007669"/>
    <property type="project" value="TreeGrafter"/>
</dbReference>
<accession>A0A1P8F4N6</accession>
<comment type="catalytic activity">
    <reaction evidence="7">
        <text>DNA(n) + a 2'-deoxyribonucleoside 5'-triphosphate = DNA(n+1) + diphosphate</text>
        <dbReference type="Rhea" id="RHEA:22508"/>
        <dbReference type="Rhea" id="RHEA-COMP:17339"/>
        <dbReference type="Rhea" id="RHEA-COMP:17340"/>
        <dbReference type="ChEBI" id="CHEBI:33019"/>
        <dbReference type="ChEBI" id="CHEBI:61560"/>
        <dbReference type="ChEBI" id="CHEBI:173112"/>
        <dbReference type="EC" id="2.7.7.7"/>
    </reaction>
</comment>
<name>A0A1P8F4N6_9CHLR</name>
<dbReference type="InterPro" id="IPR048466">
    <property type="entry name" value="DNA_pol3_delta-like_C"/>
</dbReference>
<evidence type="ECO:0000256" key="7">
    <source>
        <dbReference type="ARBA" id="ARBA00049244"/>
    </source>
</evidence>
<dbReference type="KEGG" id="dfo:Dform_00071"/>
<dbReference type="Proteomes" id="UP000185934">
    <property type="component" value="Chromosome"/>
</dbReference>
<gene>
    <name evidence="9" type="primary">holA</name>
    <name evidence="9" type="ORF">Dform_00071</name>
</gene>
<reference evidence="10" key="1">
    <citation type="submission" date="2016-11" db="EMBL/GenBank/DDBJ databases">
        <title>Dehalogenimonas formicexedens sp. nov., a chlorinated alkane respiring bacterium isolated from contaminated groundwater.</title>
        <authorList>
            <person name="Key T.A."/>
            <person name="Bowman K.S."/>
            <person name="Lee I."/>
            <person name="Chun J."/>
            <person name="Albuquerque L."/>
            <person name="da Costa M.S."/>
            <person name="Rainey F.A."/>
            <person name="Moe W.M."/>
        </authorList>
    </citation>
    <scope>NUCLEOTIDE SEQUENCE [LARGE SCALE GENOMIC DNA]</scope>
    <source>
        <strain evidence="10">NSZ-14</strain>
    </source>
</reference>
<evidence type="ECO:0000313" key="10">
    <source>
        <dbReference type="Proteomes" id="UP000185934"/>
    </source>
</evidence>
<keyword evidence="3 9" id="KW-0548">Nucleotidyltransferase</keyword>
<dbReference type="Gene3D" id="1.20.272.10">
    <property type="match status" value="1"/>
</dbReference>
<evidence type="ECO:0000256" key="3">
    <source>
        <dbReference type="ARBA" id="ARBA00022695"/>
    </source>
</evidence>
<dbReference type="GO" id="GO:0003677">
    <property type="term" value="F:DNA binding"/>
    <property type="evidence" value="ECO:0007669"/>
    <property type="project" value="InterPro"/>
</dbReference>
<dbReference type="InterPro" id="IPR027417">
    <property type="entry name" value="P-loop_NTPase"/>
</dbReference>
<dbReference type="STRING" id="1839801.Dform_00071"/>
<proteinExistence type="inferred from homology"/>
<dbReference type="SUPFAM" id="SSF48019">
    <property type="entry name" value="post-AAA+ oligomerization domain-like"/>
    <property type="match status" value="1"/>
</dbReference>
<evidence type="ECO:0000256" key="2">
    <source>
        <dbReference type="ARBA" id="ARBA00022679"/>
    </source>
</evidence>
<keyword evidence="5" id="KW-0239">DNA-directed DNA polymerase</keyword>
<dbReference type="Gene3D" id="3.40.50.300">
    <property type="entry name" value="P-loop containing nucleotide triphosphate hydrolases"/>
    <property type="match status" value="1"/>
</dbReference>
<organism evidence="9 10">
    <name type="scientific">Dehalogenimonas formicexedens</name>
    <dbReference type="NCBI Taxonomy" id="1839801"/>
    <lineage>
        <taxon>Bacteria</taxon>
        <taxon>Bacillati</taxon>
        <taxon>Chloroflexota</taxon>
        <taxon>Dehalococcoidia</taxon>
        <taxon>Dehalococcoidales</taxon>
        <taxon>Dehalococcoidaceae</taxon>
        <taxon>Dehalogenimonas</taxon>
    </lineage>
</organism>